<gene>
    <name evidence="6" type="ORF">METZ01_LOCUS213601</name>
</gene>
<feature type="transmembrane region" description="Helical" evidence="5">
    <location>
        <begin position="70"/>
        <end position="93"/>
    </location>
</feature>
<dbReference type="AlphaFoldDB" id="A0A382FF55"/>
<evidence type="ECO:0008006" key="7">
    <source>
        <dbReference type="Google" id="ProtNLM"/>
    </source>
</evidence>
<evidence type="ECO:0000256" key="3">
    <source>
        <dbReference type="ARBA" id="ARBA00022989"/>
    </source>
</evidence>
<evidence type="ECO:0000256" key="4">
    <source>
        <dbReference type="ARBA" id="ARBA00023136"/>
    </source>
</evidence>
<evidence type="ECO:0000256" key="2">
    <source>
        <dbReference type="ARBA" id="ARBA00022692"/>
    </source>
</evidence>
<dbReference type="EMBL" id="UINC01049228">
    <property type="protein sequence ID" value="SVB60747.1"/>
    <property type="molecule type" value="Genomic_DNA"/>
</dbReference>
<evidence type="ECO:0000256" key="1">
    <source>
        <dbReference type="ARBA" id="ARBA00004141"/>
    </source>
</evidence>
<evidence type="ECO:0000256" key="5">
    <source>
        <dbReference type="SAM" id="Phobius"/>
    </source>
</evidence>
<evidence type="ECO:0000313" key="6">
    <source>
        <dbReference type="EMBL" id="SVB60747.1"/>
    </source>
</evidence>
<dbReference type="GO" id="GO:0016020">
    <property type="term" value="C:membrane"/>
    <property type="evidence" value="ECO:0007669"/>
    <property type="project" value="UniProtKB-SubCell"/>
</dbReference>
<keyword evidence="3 5" id="KW-1133">Transmembrane helix</keyword>
<feature type="non-terminal residue" evidence="6">
    <location>
        <position position="102"/>
    </location>
</feature>
<protein>
    <recommendedName>
        <fullName evidence="7">ABC transmembrane type-1 domain-containing protein</fullName>
    </recommendedName>
</protein>
<keyword evidence="4 5" id="KW-0472">Membrane</keyword>
<reference evidence="6" key="1">
    <citation type="submission" date="2018-05" db="EMBL/GenBank/DDBJ databases">
        <authorList>
            <person name="Lanie J.A."/>
            <person name="Ng W.-L."/>
            <person name="Kazmierczak K.M."/>
            <person name="Andrzejewski T.M."/>
            <person name="Davidsen T.M."/>
            <person name="Wayne K.J."/>
            <person name="Tettelin H."/>
            <person name="Glass J.I."/>
            <person name="Rusch D."/>
            <person name="Podicherti R."/>
            <person name="Tsui H.-C.T."/>
            <person name="Winkler M.E."/>
        </authorList>
    </citation>
    <scope>NUCLEOTIDE SEQUENCE</scope>
</reference>
<sequence length="102" mass="11720">MIRSILSQCGKVDFSQFLFFLLLAGLLSTFILFPILQVLYVAFTQDGFITLFHFLNFFQRALFREALLNSLFVGVMVVIFSSLIALPLAFFSVRYDFKGKVM</sequence>
<accession>A0A382FF55</accession>
<feature type="transmembrane region" description="Helical" evidence="5">
    <location>
        <begin position="12"/>
        <end position="33"/>
    </location>
</feature>
<name>A0A382FF55_9ZZZZ</name>
<dbReference type="SUPFAM" id="SSF161098">
    <property type="entry name" value="MetI-like"/>
    <property type="match status" value="1"/>
</dbReference>
<proteinExistence type="predicted"/>
<organism evidence="6">
    <name type="scientific">marine metagenome</name>
    <dbReference type="NCBI Taxonomy" id="408172"/>
    <lineage>
        <taxon>unclassified sequences</taxon>
        <taxon>metagenomes</taxon>
        <taxon>ecological metagenomes</taxon>
    </lineage>
</organism>
<comment type="subcellular location">
    <subcellularLocation>
        <location evidence="1">Membrane</location>
        <topology evidence="1">Multi-pass membrane protein</topology>
    </subcellularLocation>
</comment>
<dbReference type="Gene3D" id="1.10.3720.10">
    <property type="entry name" value="MetI-like"/>
    <property type="match status" value="1"/>
</dbReference>
<keyword evidence="2 5" id="KW-0812">Transmembrane</keyword>
<dbReference type="InterPro" id="IPR035906">
    <property type="entry name" value="MetI-like_sf"/>
</dbReference>